<feature type="transmembrane region" description="Helical" evidence="1">
    <location>
        <begin position="80"/>
        <end position="97"/>
    </location>
</feature>
<feature type="transmembrane region" description="Helical" evidence="1">
    <location>
        <begin position="55"/>
        <end position="74"/>
    </location>
</feature>
<evidence type="ECO:0000256" key="1">
    <source>
        <dbReference type="SAM" id="Phobius"/>
    </source>
</evidence>
<keyword evidence="1" id="KW-0472">Membrane</keyword>
<keyword evidence="1" id="KW-1133">Transmembrane helix</keyword>
<sequence>MLSLLGIGLFDLINREDFSLQSYGDKLTIIVVAILFLLKLISLIFILFKLSKSILLLNIYYISSLSILVVSTAINELYSAINLFLIFCLSILIFLVNKFKYKKVHYENIELIGTQND</sequence>
<dbReference type="AlphaFoldDB" id="A0A1M5TMF3"/>
<name>A0A1M5TMF3_9FLAO</name>
<protein>
    <submittedName>
        <fullName evidence="2">Uncharacterized protein</fullName>
    </submittedName>
</protein>
<proteinExistence type="predicted"/>
<reference evidence="3" key="1">
    <citation type="submission" date="2016-11" db="EMBL/GenBank/DDBJ databases">
        <authorList>
            <person name="Varghese N."/>
            <person name="Submissions S."/>
        </authorList>
    </citation>
    <scope>NUCLEOTIDE SEQUENCE [LARGE SCALE GENOMIC DNA]</scope>
    <source>
        <strain evidence="3">DSM 19055</strain>
    </source>
</reference>
<dbReference type="Proteomes" id="UP000184047">
    <property type="component" value="Unassembled WGS sequence"/>
</dbReference>
<organism evidence="2 3">
    <name type="scientific">Chryseobacterium oranimense</name>
    <dbReference type="NCBI Taxonomy" id="421058"/>
    <lineage>
        <taxon>Bacteria</taxon>
        <taxon>Pseudomonadati</taxon>
        <taxon>Bacteroidota</taxon>
        <taxon>Flavobacteriia</taxon>
        <taxon>Flavobacteriales</taxon>
        <taxon>Weeksellaceae</taxon>
        <taxon>Chryseobacterium group</taxon>
        <taxon>Chryseobacterium</taxon>
    </lineage>
</organism>
<dbReference type="EMBL" id="FQWT01000004">
    <property type="protein sequence ID" value="SHH51543.1"/>
    <property type="molecule type" value="Genomic_DNA"/>
</dbReference>
<dbReference type="STRING" id="421058.SAMN05421866_3029"/>
<gene>
    <name evidence="2" type="ORF">SAMN05421866_3029</name>
</gene>
<feature type="transmembrane region" description="Helical" evidence="1">
    <location>
        <begin position="27"/>
        <end position="48"/>
    </location>
</feature>
<accession>A0A1M5TMF3</accession>
<evidence type="ECO:0000313" key="3">
    <source>
        <dbReference type="Proteomes" id="UP000184047"/>
    </source>
</evidence>
<keyword evidence="1" id="KW-0812">Transmembrane</keyword>
<evidence type="ECO:0000313" key="2">
    <source>
        <dbReference type="EMBL" id="SHH51543.1"/>
    </source>
</evidence>
<keyword evidence="3" id="KW-1185">Reference proteome</keyword>